<dbReference type="SUPFAM" id="SSF57756">
    <property type="entry name" value="Retrovirus zinc finger-like domains"/>
    <property type="match status" value="1"/>
</dbReference>
<accession>A0A485LMY8</accession>
<evidence type="ECO:0000259" key="2">
    <source>
        <dbReference type="PROSITE" id="PS50158"/>
    </source>
</evidence>
<dbReference type="EMBL" id="VJMH01007282">
    <property type="protein sequence ID" value="KAF0684478.1"/>
    <property type="molecule type" value="Genomic_DNA"/>
</dbReference>
<dbReference type="EMBL" id="CAADRA010007308">
    <property type="protein sequence ID" value="VFU00185.1"/>
    <property type="molecule type" value="Genomic_DNA"/>
</dbReference>
<feature type="domain" description="CCHC-type" evidence="2">
    <location>
        <begin position="101"/>
        <end position="116"/>
    </location>
</feature>
<evidence type="ECO:0000256" key="1">
    <source>
        <dbReference type="PROSITE-ProRule" id="PRU00047"/>
    </source>
</evidence>
<organism evidence="4 5">
    <name type="scientific">Aphanomyces stellatus</name>
    <dbReference type="NCBI Taxonomy" id="120398"/>
    <lineage>
        <taxon>Eukaryota</taxon>
        <taxon>Sar</taxon>
        <taxon>Stramenopiles</taxon>
        <taxon>Oomycota</taxon>
        <taxon>Saprolegniomycetes</taxon>
        <taxon>Saprolegniales</taxon>
        <taxon>Verrucalvaceae</taxon>
        <taxon>Aphanomyces</taxon>
    </lineage>
</organism>
<gene>
    <name evidence="4" type="primary">Aste57867_23540</name>
    <name evidence="3" type="ORF">As57867_023469</name>
    <name evidence="4" type="ORF">ASTE57867_23540</name>
</gene>
<dbReference type="PROSITE" id="PS50158">
    <property type="entry name" value="ZF_CCHC"/>
    <property type="match status" value="1"/>
</dbReference>
<dbReference type="Proteomes" id="UP000332933">
    <property type="component" value="Unassembled WGS sequence"/>
</dbReference>
<proteinExistence type="predicted"/>
<keyword evidence="1" id="KW-0863">Zinc-finger</keyword>
<dbReference type="InterPro" id="IPR036875">
    <property type="entry name" value="Znf_CCHC_sf"/>
</dbReference>
<dbReference type="Gene3D" id="4.10.60.10">
    <property type="entry name" value="Zinc finger, CCHC-type"/>
    <property type="match status" value="1"/>
</dbReference>
<dbReference type="AlphaFoldDB" id="A0A485LMY8"/>
<keyword evidence="1" id="KW-0862">Zinc</keyword>
<protein>
    <submittedName>
        <fullName evidence="4">Aste57867_23540 protein</fullName>
    </submittedName>
</protein>
<dbReference type="GO" id="GO:0003676">
    <property type="term" value="F:nucleic acid binding"/>
    <property type="evidence" value="ECO:0007669"/>
    <property type="project" value="InterPro"/>
</dbReference>
<reference evidence="3" key="2">
    <citation type="submission" date="2019-06" db="EMBL/GenBank/DDBJ databases">
        <title>Genomics analysis of Aphanomyces spp. identifies a new class of oomycete effector associated with host adaptation.</title>
        <authorList>
            <person name="Gaulin E."/>
        </authorList>
    </citation>
    <scope>NUCLEOTIDE SEQUENCE</scope>
    <source>
        <strain evidence="3">CBS 578.67</strain>
    </source>
</reference>
<evidence type="ECO:0000313" key="3">
    <source>
        <dbReference type="EMBL" id="KAF0684478.1"/>
    </source>
</evidence>
<sequence length="173" mass="18823">MGLARLAWKHGDDRGLICHALRGLRDPVSRPALTTLVAVHTKWGSFSEAAHEIMAVTCVGGASRINAIEQGEDVVVAAINMQQDGRSLNAPTGRPTSGLQCYFCHEYGHDQRNCPSRPAVTSGNCTWHGEKCRHDTNQCRTLKMVQRMMANGRAESMTDGVAQDEVGATKSDF</sequence>
<evidence type="ECO:0000313" key="4">
    <source>
        <dbReference type="EMBL" id="VFU00185.1"/>
    </source>
</evidence>
<keyword evidence="1" id="KW-0479">Metal-binding</keyword>
<keyword evidence="5" id="KW-1185">Reference proteome</keyword>
<dbReference type="GO" id="GO:0008270">
    <property type="term" value="F:zinc ion binding"/>
    <property type="evidence" value="ECO:0007669"/>
    <property type="project" value="UniProtKB-KW"/>
</dbReference>
<evidence type="ECO:0000313" key="5">
    <source>
        <dbReference type="Proteomes" id="UP000332933"/>
    </source>
</evidence>
<dbReference type="OrthoDB" id="2013098at2759"/>
<dbReference type="InterPro" id="IPR001878">
    <property type="entry name" value="Znf_CCHC"/>
</dbReference>
<reference evidence="4 5" key="1">
    <citation type="submission" date="2019-03" db="EMBL/GenBank/DDBJ databases">
        <authorList>
            <person name="Gaulin E."/>
            <person name="Dumas B."/>
        </authorList>
    </citation>
    <scope>NUCLEOTIDE SEQUENCE [LARGE SCALE GENOMIC DNA]</scope>
    <source>
        <strain evidence="4">CBS 568.67</strain>
    </source>
</reference>
<name>A0A485LMY8_9STRA</name>